<reference evidence="2" key="1">
    <citation type="journal article" date="2019" name="Sci. Rep.">
        <title>Draft genome of Tanacetum cinerariifolium, the natural source of mosquito coil.</title>
        <authorList>
            <person name="Yamashiro T."/>
            <person name="Shiraishi A."/>
            <person name="Satake H."/>
            <person name="Nakayama K."/>
        </authorList>
    </citation>
    <scope>NUCLEOTIDE SEQUENCE</scope>
</reference>
<dbReference type="AlphaFoldDB" id="A0A699XBE3"/>
<accession>A0A699XBE3</accession>
<feature type="region of interest" description="Disordered" evidence="1">
    <location>
        <begin position="1"/>
        <end position="23"/>
    </location>
</feature>
<gene>
    <name evidence="2" type="ORF">Tci_929421</name>
</gene>
<organism evidence="2">
    <name type="scientific">Tanacetum cinerariifolium</name>
    <name type="common">Dalmatian daisy</name>
    <name type="synonym">Chrysanthemum cinerariifolium</name>
    <dbReference type="NCBI Taxonomy" id="118510"/>
    <lineage>
        <taxon>Eukaryota</taxon>
        <taxon>Viridiplantae</taxon>
        <taxon>Streptophyta</taxon>
        <taxon>Embryophyta</taxon>
        <taxon>Tracheophyta</taxon>
        <taxon>Spermatophyta</taxon>
        <taxon>Magnoliopsida</taxon>
        <taxon>eudicotyledons</taxon>
        <taxon>Gunneridae</taxon>
        <taxon>Pentapetalae</taxon>
        <taxon>asterids</taxon>
        <taxon>campanulids</taxon>
        <taxon>Asterales</taxon>
        <taxon>Asteraceae</taxon>
        <taxon>Asteroideae</taxon>
        <taxon>Anthemideae</taxon>
        <taxon>Anthemidinae</taxon>
        <taxon>Tanacetum</taxon>
    </lineage>
</organism>
<evidence type="ECO:0000256" key="1">
    <source>
        <dbReference type="SAM" id="MobiDB-lite"/>
    </source>
</evidence>
<proteinExistence type="predicted"/>
<feature type="compositionally biased region" description="Basic and acidic residues" evidence="1">
    <location>
        <begin position="12"/>
        <end position="21"/>
    </location>
</feature>
<name>A0A699XBE3_TANCI</name>
<sequence>MTNTQYDDLDDEYRGYDEEMGPHSQELIPQNALDVALL</sequence>
<comment type="caution">
    <text evidence="2">The sequence shown here is derived from an EMBL/GenBank/DDBJ whole genome shotgun (WGS) entry which is preliminary data.</text>
</comment>
<feature type="non-terminal residue" evidence="2">
    <location>
        <position position="38"/>
    </location>
</feature>
<dbReference type="EMBL" id="BKCJ011841267">
    <property type="protein sequence ID" value="GFD57452.1"/>
    <property type="molecule type" value="Genomic_DNA"/>
</dbReference>
<protein>
    <submittedName>
        <fullName evidence="2">Uncharacterized protein</fullName>
    </submittedName>
</protein>
<evidence type="ECO:0000313" key="2">
    <source>
        <dbReference type="EMBL" id="GFD57452.1"/>
    </source>
</evidence>